<name>A0A0M0LRH0_9EUKA</name>
<dbReference type="SUPFAM" id="SSF53474">
    <property type="entry name" value="alpha/beta-Hydrolases"/>
    <property type="match status" value="1"/>
</dbReference>
<gene>
    <name evidence="1" type="ORF">Ctob_008534</name>
</gene>
<dbReference type="Gene3D" id="3.40.50.1820">
    <property type="entry name" value="alpha/beta hydrolase"/>
    <property type="match status" value="1"/>
</dbReference>
<dbReference type="Proteomes" id="UP000037460">
    <property type="component" value="Unassembled WGS sequence"/>
</dbReference>
<accession>A0A0M0LRH0</accession>
<dbReference type="AlphaFoldDB" id="A0A0M0LRH0"/>
<sequence>MAAALGNDDAASFASLALHGDRDEIAPLEFGQRLHDALPGGKRKRIVVLPQTGHNDIAFVDTARYLREIAEFFAAEVVARKERSADRGSTSQP</sequence>
<dbReference type="OrthoDB" id="10249433at2759"/>
<organism evidence="1 2">
    <name type="scientific">Chrysochromulina tobinii</name>
    <dbReference type="NCBI Taxonomy" id="1460289"/>
    <lineage>
        <taxon>Eukaryota</taxon>
        <taxon>Haptista</taxon>
        <taxon>Haptophyta</taxon>
        <taxon>Prymnesiophyceae</taxon>
        <taxon>Prymnesiales</taxon>
        <taxon>Chrysochromulinaceae</taxon>
        <taxon>Chrysochromulina</taxon>
    </lineage>
</organism>
<reference evidence="2" key="1">
    <citation type="journal article" date="2015" name="PLoS Genet.">
        <title>Genome Sequence and Transcriptome Analyses of Chrysochromulina tobin: Metabolic Tools for Enhanced Algal Fitness in the Prominent Order Prymnesiales (Haptophyceae).</title>
        <authorList>
            <person name="Hovde B.T."/>
            <person name="Deodato C.R."/>
            <person name="Hunsperger H.M."/>
            <person name="Ryken S.A."/>
            <person name="Yost W."/>
            <person name="Jha R.K."/>
            <person name="Patterson J."/>
            <person name="Monnat R.J. Jr."/>
            <person name="Barlow S.B."/>
            <person name="Starkenburg S.R."/>
            <person name="Cattolico R.A."/>
        </authorList>
    </citation>
    <scope>NUCLEOTIDE SEQUENCE</scope>
    <source>
        <strain evidence="2">CCMP291</strain>
    </source>
</reference>
<comment type="caution">
    <text evidence="1">The sequence shown here is derived from an EMBL/GenBank/DDBJ whole genome shotgun (WGS) entry which is preliminary data.</text>
</comment>
<protein>
    <recommendedName>
        <fullName evidence="3">Peptidase S9 prolyl oligopeptidase catalytic domain-containing protein</fullName>
    </recommendedName>
</protein>
<evidence type="ECO:0000313" key="2">
    <source>
        <dbReference type="Proteomes" id="UP000037460"/>
    </source>
</evidence>
<proteinExistence type="predicted"/>
<evidence type="ECO:0000313" key="1">
    <source>
        <dbReference type="EMBL" id="KOO53655.1"/>
    </source>
</evidence>
<dbReference type="EMBL" id="JWZX01000127">
    <property type="protein sequence ID" value="KOO53655.1"/>
    <property type="molecule type" value="Genomic_DNA"/>
</dbReference>
<dbReference type="InterPro" id="IPR029058">
    <property type="entry name" value="AB_hydrolase_fold"/>
</dbReference>
<evidence type="ECO:0008006" key="3">
    <source>
        <dbReference type="Google" id="ProtNLM"/>
    </source>
</evidence>
<keyword evidence="2" id="KW-1185">Reference proteome</keyword>